<evidence type="ECO:0000313" key="3">
    <source>
        <dbReference type="Proteomes" id="UP001183881"/>
    </source>
</evidence>
<keyword evidence="3" id="KW-1185">Reference proteome</keyword>
<feature type="compositionally biased region" description="Basic and acidic residues" evidence="1">
    <location>
        <begin position="42"/>
        <end position="55"/>
    </location>
</feature>
<name>A0ABU2PYP0_9ACTN</name>
<organism evidence="2 3">
    <name type="scientific">Streptomyces edwardsiae</name>
    <dbReference type="NCBI Taxonomy" id="3075527"/>
    <lineage>
        <taxon>Bacteria</taxon>
        <taxon>Bacillati</taxon>
        <taxon>Actinomycetota</taxon>
        <taxon>Actinomycetes</taxon>
        <taxon>Kitasatosporales</taxon>
        <taxon>Streptomycetaceae</taxon>
        <taxon>Streptomyces</taxon>
    </lineage>
</organism>
<comment type="caution">
    <text evidence="2">The sequence shown here is derived from an EMBL/GenBank/DDBJ whole genome shotgun (WGS) entry which is preliminary data.</text>
</comment>
<feature type="compositionally biased region" description="Basic and acidic residues" evidence="1">
    <location>
        <begin position="1"/>
        <end position="10"/>
    </location>
</feature>
<evidence type="ECO:0000256" key="1">
    <source>
        <dbReference type="SAM" id="MobiDB-lite"/>
    </source>
</evidence>
<evidence type="ECO:0000313" key="2">
    <source>
        <dbReference type="EMBL" id="MDT0397281.1"/>
    </source>
</evidence>
<gene>
    <name evidence="2" type="ORF">RM705_21700</name>
</gene>
<reference evidence="3" key="1">
    <citation type="submission" date="2023-07" db="EMBL/GenBank/DDBJ databases">
        <title>30 novel species of actinomycetes from the DSMZ collection.</title>
        <authorList>
            <person name="Nouioui I."/>
        </authorList>
    </citation>
    <scope>NUCLEOTIDE SEQUENCE [LARGE SCALE GENOMIC DNA]</scope>
    <source>
        <strain evidence="3">DSM 41636</strain>
    </source>
</reference>
<feature type="region of interest" description="Disordered" evidence="1">
    <location>
        <begin position="1"/>
        <end position="82"/>
    </location>
</feature>
<protein>
    <submittedName>
        <fullName evidence="2">Uncharacterized protein</fullName>
    </submittedName>
</protein>
<dbReference type="RefSeq" id="WP_311646003.1">
    <property type="nucleotide sequence ID" value="NZ_JAVRFA010000030.1"/>
</dbReference>
<proteinExistence type="predicted"/>
<sequence>MSEADSFHEAYEDEEPPSSAPPRPVRLSGGRDDDSYGVVRADPSHEDPQHNEVSPRFEIGAPAPAAAAPPPEATQQSDDSAG</sequence>
<feature type="compositionally biased region" description="Polar residues" evidence="1">
    <location>
        <begin position="73"/>
        <end position="82"/>
    </location>
</feature>
<dbReference type="Proteomes" id="UP001183881">
    <property type="component" value="Unassembled WGS sequence"/>
</dbReference>
<dbReference type="EMBL" id="JAVRFA010000030">
    <property type="protein sequence ID" value="MDT0397281.1"/>
    <property type="molecule type" value="Genomic_DNA"/>
</dbReference>
<accession>A0ABU2PYP0</accession>